<sequence>MATAHVLIADITGSTSLYDRLSDQDALAQISTILAQMRSIIEDNGGHCVKSQGDDTLSFFGDAESAFKAARSMIQADWGEGLGVHAGAHCGDVLSQDSDIYGDAVNTAARLAALAKPGEVLVGDTVFEQLAAPLQALFVSMGGVKLKGKRDATRVHSFAVSDLSTQTVLFGMKDSPIGPRTESAMLSCDAQEWSLLDGESVMVGRSSDCQAVVEHPWVSRKHGIFELRAAQLEYTDHSSSGSTVITSGGQEYTLQRRSMLLSGEGMVLVGTRDKTVSSSIIRYSTNDLVPDQ</sequence>
<comment type="caution">
    <text evidence="3">The sequence shown here is derived from an EMBL/GenBank/DDBJ whole genome shotgun (WGS) entry which is preliminary data.</text>
</comment>
<dbReference type="Proteomes" id="UP000732193">
    <property type="component" value="Unassembled WGS sequence"/>
</dbReference>
<protein>
    <submittedName>
        <fullName evidence="3">Adenylate/guanylate cyclase domain-containing protein</fullName>
    </submittedName>
</protein>
<evidence type="ECO:0000259" key="2">
    <source>
        <dbReference type="PROSITE" id="PS50125"/>
    </source>
</evidence>
<reference evidence="3 4" key="1">
    <citation type="submission" date="2021-01" db="EMBL/GenBank/DDBJ databases">
        <title>Diatom-associated Roseobacters Show Island Model of Population Structure.</title>
        <authorList>
            <person name="Qu L."/>
            <person name="Feng X."/>
            <person name="Chen Y."/>
            <person name="Li L."/>
            <person name="Wang X."/>
            <person name="Hu Z."/>
            <person name="Wang H."/>
            <person name="Luo H."/>
        </authorList>
    </citation>
    <scope>NUCLEOTIDE SEQUENCE [LARGE SCALE GENOMIC DNA]</scope>
    <source>
        <strain evidence="3 4">TR60-84</strain>
    </source>
</reference>
<evidence type="ECO:0000259" key="1">
    <source>
        <dbReference type="PROSITE" id="PS50006"/>
    </source>
</evidence>
<dbReference type="PROSITE" id="PS50006">
    <property type="entry name" value="FHA_DOMAIN"/>
    <property type="match status" value="1"/>
</dbReference>
<gene>
    <name evidence="3" type="ORF">JQV55_12845</name>
</gene>
<dbReference type="AlphaFoldDB" id="A0AAE3B7D0"/>
<accession>A0AAE3B7D0</accession>
<dbReference type="InterPro" id="IPR029787">
    <property type="entry name" value="Nucleotide_cyclase"/>
</dbReference>
<dbReference type="Pfam" id="PF00498">
    <property type="entry name" value="FHA"/>
    <property type="match status" value="1"/>
</dbReference>
<dbReference type="SUPFAM" id="SSF49879">
    <property type="entry name" value="SMAD/FHA domain"/>
    <property type="match status" value="1"/>
</dbReference>
<dbReference type="Pfam" id="PF00211">
    <property type="entry name" value="Guanylate_cyc"/>
    <property type="match status" value="1"/>
</dbReference>
<evidence type="ECO:0000313" key="4">
    <source>
        <dbReference type="Proteomes" id="UP000732193"/>
    </source>
</evidence>
<keyword evidence="4" id="KW-1185">Reference proteome</keyword>
<dbReference type="InterPro" id="IPR050697">
    <property type="entry name" value="Adenylyl/Guanylyl_Cyclase_3/4"/>
</dbReference>
<dbReference type="CDD" id="cd07302">
    <property type="entry name" value="CHD"/>
    <property type="match status" value="1"/>
</dbReference>
<dbReference type="EMBL" id="JAFBRM010000003">
    <property type="protein sequence ID" value="MBM1714450.1"/>
    <property type="molecule type" value="Genomic_DNA"/>
</dbReference>
<dbReference type="InterPro" id="IPR008984">
    <property type="entry name" value="SMAD_FHA_dom_sf"/>
</dbReference>
<feature type="domain" description="Guanylate cyclase" evidence="2">
    <location>
        <begin position="5"/>
        <end position="112"/>
    </location>
</feature>
<dbReference type="GO" id="GO:0035556">
    <property type="term" value="P:intracellular signal transduction"/>
    <property type="evidence" value="ECO:0007669"/>
    <property type="project" value="InterPro"/>
</dbReference>
<dbReference type="InterPro" id="IPR000253">
    <property type="entry name" value="FHA_dom"/>
</dbReference>
<proteinExistence type="predicted"/>
<organism evidence="3 4">
    <name type="scientific">Sulfitobacter geojensis</name>
    <dbReference type="NCBI Taxonomy" id="1342299"/>
    <lineage>
        <taxon>Bacteria</taxon>
        <taxon>Pseudomonadati</taxon>
        <taxon>Pseudomonadota</taxon>
        <taxon>Alphaproteobacteria</taxon>
        <taxon>Rhodobacterales</taxon>
        <taxon>Roseobacteraceae</taxon>
        <taxon>Sulfitobacter</taxon>
    </lineage>
</organism>
<dbReference type="PANTHER" id="PTHR43081:SF1">
    <property type="entry name" value="ADENYLATE CYCLASE, TERMINAL-DIFFERENTIATION SPECIFIC"/>
    <property type="match status" value="1"/>
</dbReference>
<dbReference type="InterPro" id="IPR001054">
    <property type="entry name" value="A/G_cyclase"/>
</dbReference>
<dbReference type="GO" id="GO:0009190">
    <property type="term" value="P:cyclic nucleotide biosynthetic process"/>
    <property type="evidence" value="ECO:0007669"/>
    <property type="project" value="InterPro"/>
</dbReference>
<dbReference type="PANTHER" id="PTHR43081">
    <property type="entry name" value="ADENYLATE CYCLASE, TERMINAL-DIFFERENTIATION SPECIFIC-RELATED"/>
    <property type="match status" value="1"/>
</dbReference>
<dbReference type="PROSITE" id="PS50125">
    <property type="entry name" value="GUANYLATE_CYCLASE_2"/>
    <property type="match status" value="1"/>
</dbReference>
<dbReference type="GO" id="GO:0004016">
    <property type="term" value="F:adenylate cyclase activity"/>
    <property type="evidence" value="ECO:0007669"/>
    <property type="project" value="UniProtKB-ARBA"/>
</dbReference>
<dbReference type="SUPFAM" id="SSF55073">
    <property type="entry name" value="Nucleotide cyclase"/>
    <property type="match status" value="1"/>
</dbReference>
<name>A0AAE3B7D0_9RHOB</name>
<feature type="domain" description="FHA" evidence="1">
    <location>
        <begin position="201"/>
        <end position="244"/>
    </location>
</feature>
<dbReference type="RefSeq" id="WP_203242563.1">
    <property type="nucleotide sequence ID" value="NZ_CANKZB010000001.1"/>
</dbReference>
<dbReference type="Gene3D" id="3.30.70.1230">
    <property type="entry name" value="Nucleotide cyclase"/>
    <property type="match status" value="1"/>
</dbReference>
<dbReference type="CDD" id="cd00060">
    <property type="entry name" value="FHA"/>
    <property type="match status" value="1"/>
</dbReference>
<dbReference type="Gene3D" id="2.60.200.20">
    <property type="match status" value="1"/>
</dbReference>
<evidence type="ECO:0000313" key="3">
    <source>
        <dbReference type="EMBL" id="MBM1714450.1"/>
    </source>
</evidence>